<protein>
    <submittedName>
        <fullName evidence="1">Six-hairpin glycosidase</fullName>
    </submittedName>
</protein>
<reference evidence="1" key="2">
    <citation type="journal article" date="2022" name="New Phytol.">
        <title>Evolutionary transition to the ectomycorrhizal habit in the genomes of a hyperdiverse lineage of mushroom-forming fungi.</title>
        <authorList>
            <person name="Looney B."/>
            <person name="Miyauchi S."/>
            <person name="Morin E."/>
            <person name="Drula E."/>
            <person name="Courty P.E."/>
            <person name="Kohler A."/>
            <person name="Kuo A."/>
            <person name="LaButti K."/>
            <person name="Pangilinan J."/>
            <person name="Lipzen A."/>
            <person name="Riley R."/>
            <person name="Andreopoulos W."/>
            <person name="He G."/>
            <person name="Johnson J."/>
            <person name="Nolan M."/>
            <person name="Tritt A."/>
            <person name="Barry K.W."/>
            <person name="Grigoriev I.V."/>
            <person name="Nagy L.G."/>
            <person name="Hibbett D."/>
            <person name="Henrissat B."/>
            <person name="Matheny P.B."/>
            <person name="Labbe J."/>
            <person name="Martin F.M."/>
        </authorList>
    </citation>
    <scope>NUCLEOTIDE SEQUENCE</scope>
    <source>
        <strain evidence="1">EC-137</strain>
    </source>
</reference>
<dbReference type="Proteomes" id="UP000814128">
    <property type="component" value="Unassembled WGS sequence"/>
</dbReference>
<reference evidence="1" key="1">
    <citation type="submission" date="2021-02" db="EMBL/GenBank/DDBJ databases">
        <authorList>
            <consortium name="DOE Joint Genome Institute"/>
            <person name="Ahrendt S."/>
            <person name="Looney B.P."/>
            <person name="Miyauchi S."/>
            <person name="Morin E."/>
            <person name="Drula E."/>
            <person name="Courty P.E."/>
            <person name="Chicoki N."/>
            <person name="Fauchery L."/>
            <person name="Kohler A."/>
            <person name="Kuo A."/>
            <person name="Labutti K."/>
            <person name="Pangilinan J."/>
            <person name="Lipzen A."/>
            <person name="Riley R."/>
            <person name="Andreopoulos W."/>
            <person name="He G."/>
            <person name="Johnson J."/>
            <person name="Barry K.W."/>
            <person name="Grigoriev I.V."/>
            <person name="Nagy L."/>
            <person name="Hibbett D."/>
            <person name="Henrissat B."/>
            <person name="Matheny P.B."/>
            <person name="Labbe J."/>
            <person name="Martin F."/>
        </authorList>
    </citation>
    <scope>NUCLEOTIDE SEQUENCE</scope>
    <source>
        <strain evidence="1">EC-137</strain>
    </source>
</reference>
<gene>
    <name evidence="1" type="ORF">K488DRAFT_86259</name>
</gene>
<accession>A0ACB8QJW7</accession>
<dbReference type="EMBL" id="MU273560">
    <property type="protein sequence ID" value="KAI0031995.1"/>
    <property type="molecule type" value="Genomic_DNA"/>
</dbReference>
<proteinExistence type="predicted"/>
<sequence length="643" mass="67691">MRISLCVPLTFLPGVALALAPAGPWDAFNFAPASRTVYPAAVREVQGTVDNASGLINASAPATLSGNGSWVALDFGIEIGGIVSMNFDASTDGASIALAWTESPLFIDPLQSDSSSNIVGNSFSDGVLAVSAPLPTGFWTQDPTRLRGGFRFLTVSSTADGNVTLSNISVAITFQPGVENLRDYTGYFYAPDPRSADADLLTKIWAGSPFRRRKLARWLNNGTIGVESPVTVDGAKRDRTVWPGDMGIAVATEFLALNDLVPTKNSLIEIFVLQRADGALPYCGPTISCGTSSITYHEWTLIGVYNYWLFTNDTAWVQSVWTNYTLAVQFLTGLVDASTGLVNSTSAPADWGRDGGGGFSISPNVLYYRTLVVGIELANAVGDTSVVNAWAADAAAVKQAIQDQLWEPSVGAFRDNTASTLIPQDGNALAVLFNVTASDAQKQSISAILPQNWQETGAVTPERAGTIAPFVGGFEIQAHWEAGQGERALDLIRLQWGYMLTTNLSVQSTLIEGYKVNNSLSYYGVDPAYTSHAHGWSTGPTSALLFYLVGLRPVTPLGQAWRLAPQLSGLPAAQGGFETALGTFAASWAADAVGFELNVTTPAGTSGVVILPVNGTTTVDGAVTAVPESGLELGGGSHTITVA</sequence>
<keyword evidence="1" id="KW-0378">Hydrolase</keyword>
<name>A0ACB8QJW7_9AGAM</name>
<comment type="caution">
    <text evidence="1">The sequence shown here is derived from an EMBL/GenBank/DDBJ whole genome shotgun (WGS) entry which is preliminary data.</text>
</comment>
<organism evidence="1 2">
    <name type="scientific">Vararia minispora EC-137</name>
    <dbReference type="NCBI Taxonomy" id="1314806"/>
    <lineage>
        <taxon>Eukaryota</taxon>
        <taxon>Fungi</taxon>
        <taxon>Dikarya</taxon>
        <taxon>Basidiomycota</taxon>
        <taxon>Agaricomycotina</taxon>
        <taxon>Agaricomycetes</taxon>
        <taxon>Russulales</taxon>
        <taxon>Lachnocladiaceae</taxon>
        <taxon>Vararia</taxon>
    </lineage>
</organism>
<evidence type="ECO:0000313" key="2">
    <source>
        <dbReference type="Proteomes" id="UP000814128"/>
    </source>
</evidence>
<keyword evidence="1" id="KW-0326">Glycosidase</keyword>
<evidence type="ECO:0000313" key="1">
    <source>
        <dbReference type="EMBL" id="KAI0031995.1"/>
    </source>
</evidence>
<keyword evidence="2" id="KW-1185">Reference proteome</keyword>